<sequence>MLNLKVPEMTCGHCASTVEKAVKGVDPKAKVTIDLGASTVSIDGASDEEAVSAAIQQAGYANEKLAVTCCGSCH</sequence>
<dbReference type="Pfam" id="PF00403">
    <property type="entry name" value="HMA"/>
    <property type="match status" value="1"/>
</dbReference>
<organism evidence="3 4">
    <name type="scientific">Mesorhizobium retamae</name>
    <dbReference type="NCBI Taxonomy" id="2912854"/>
    <lineage>
        <taxon>Bacteria</taxon>
        <taxon>Pseudomonadati</taxon>
        <taxon>Pseudomonadota</taxon>
        <taxon>Alphaproteobacteria</taxon>
        <taxon>Hyphomicrobiales</taxon>
        <taxon>Phyllobacteriaceae</taxon>
        <taxon>Mesorhizobium</taxon>
    </lineage>
</organism>
<dbReference type="PROSITE" id="PS01047">
    <property type="entry name" value="HMA_1"/>
    <property type="match status" value="1"/>
</dbReference>
<protein>
    <submittedName>
        <fullName evidence="3">Heavy-metal-associated domain-containing protein</fullName>
    </submittedName>
</protein>
<accession>A0ABS9QF30</accession>
<dbReference type="PROSITE" id="PS50846">
    <property type="entry name" value="HMA_2"/>
    <property type="match status" value="1"/>
</dbReference>
<dbReference type="InterPro" id="IPR006121">
    <property type="entry name" value="HMA_dom"/>
</dbReference>
<evidence type="ECO:0000256" key="1">
    <source>
        <dbReference type="ARBA" id="ARBA00022723"/>
    </source>
</evidence>
<comment type="caution">
    <text evidence="3">The sequence shown here is derived from an EMBL/GenBank/DDBJ whole genome shotgun (WGS) entry which is preliminary data.</text>
</comment>
<feature type="domain" description="HMA" evidence="2">
    <location>
        <begin position="1"/>
        <end position="63"/>
    </location>
</feature>
<dbReference type="InterPro" id="IPR017969">
    <property type="entry name" value="Heavy-metal-associated_CS"/>
</dbReference>
<keyword evidence="4" id="KW-1185">Reference proteome</keyword>
<reference evidence="3 4" key="1">
    <citation type="submission" date="2022-02" db="EMBL/GenBank/DDBJ databases">
        <title>Draft genome sequence of Mezorhizobium retamae strain IRAMC:0171 isolated from Retama raetam nodules.</title>
        <authorList>
            <person name="Bengaied R."/>
            <person name="Sbissi I."/>
            <person name="Huber K."/>
            <person name="Ghodbane F."/>
            <person name="Nouioui I."/>
            <person name="Tarhouni M."/>
            <person name="Gtari M."/>
        </authorList>
    </citation>
    <scope>NUCLEOTIDE SEQUENCE [LARGE SCALE GENOMIC DNA]</scope>
    <source>
        <strain evidence="3 4">IRAMC:0171</strain>
    </source>
</reference>
<evidence type="ECO:0000313" key="3">
    <source>
        <dbReference type="EMBL" id="MCG7505244.1"/>
    </source>
</evidence>
<dbReference type="SUPFAM" id="SSF55008">
    <property type="entry name" value="HMA, heavy metal-associated domain"/>
    <property type="match status" value="1"/>
</dbReference>
<dbReference type="EMBL" id="JAKREW010000006">
    <property type="protein sequence ID" value="MCG7505244.1"/>
    <property type="molecule type" value="Genomic_DNA"/>
</dbReference>
<dbReference type="RefSeq" id="WP_239364024.1">
    <property type="nucleotide sequence ID" value="NZ_JAKREW010000006.1"/>
</dbReference>
<evidence type="ECO:0000259" key="2">
    <source>
        <dbReference type="PROSITE" id="PS50846"/>
    </source>
</evidence>
<evidence type="ECO:0000313" key="4">
    <source>
        <dbReference type="Proteomes" id="UP001201701"/>
    </source>
</evidence>
<dbReference type="Proteomes" id="UP001201701">
    <property type="component" value="Unassembled WGS sequence"/>
</dbReference>
<keyword evidence="1" id="KW-0479">Metal-binding</keyword>
<dbReference type="CDD" id="cd00371">
    <property type="entry name" value="HMA"/>
    <property type="match status" value="1"/>
</dbReference>
<gene>
    <name evidence="3" type="ORF">L4923_09445</name>
</gene>
<name>A0ABS9QF30_9HYPH</name>
<dbReference type="InterPro" id="IPR036163">
    <property type="entry name" value="HMA_dom_sf"/>
</dbReference>
<dbReference type="Gene3D" id="3.30.70.100">
    <property type="match status" value="1"/>
</dbReference>
<proteinExistence type="predicted"/>